<accession>A0A8S5U6H8</accession>
<name>A0A8S5U6H8_9CAUD</name>
<protein>
    <submittedName>
        <fullName evidence="1">Uncharacterized protein</fullName>
    </submittedName>
</protein>
<dbReference type="EMBL" id="BK016020">
    <property type="protein sequence ID" value="DAF90088.1"/>
    <property type="molecule type" value="Genomic_DNA"/>
</dbReference>
<sequence>MKHTLKISVSKKPRADSIVNFRSVSVREKFLRLLFGMPCKMTILVPGDSVEELSIHEVNKEAGVG</sequence>
<proteinExistence type="predicted"/>
<reference evidence="1" key="1">
    <citation type="journal article" date="2021" name="Proc. Natl. Acad. Sci. U.S.A.">
        <title>A Catalog of Tens of Thousands of Viruses from Human Metagenomes Reveals Hidden Associations with Chronic Diseases.</title>
        <authorList>
            <person name="Tisza M.J."/>
            <person name="Buck C.B."/>
        </authorList>
    </citation>
    <scope>NUCLEOTIDE SEQUENCE</scope>
    <source>
        <strain evidence="1">CtEJj1</strain>
    </source>
</reference>
<evidence type="ECO:0000313" key="1">
    <source>
        <dbReference type="EMBL" id="DAF90088.1"/>
    </source>
</evidence>
<organism evidence="1">
    <name type="scientific">Siphoviridae sp. ctEJj1</name>
    <dbReference type="NCBI Taxonomy" id="2825395"/>
    <lineage>
        <taxon>Viruses</taxon>
        <taxon>Duplodnaviria</taxon>
        <taxon>Heunggongvirae</taxon>
        <taxon>Uroviricota</taxon>
        <taxon>Caudoviricetes</taxon>
    </lineage>
</organism>